<sequence length="410" mass="41677">MRKSLILLSTLALSLGVAGAQDAAPVTSPVPVTISDVPAGHWAKDAVDRIVQCGLIQGFPDGTYRGNENLTRYQAALIFYRLLQTDALSTCGMSKADMATVANGMQEVSPEMTAIAGRVTDLEKLNADQQARLDALEAKINEMGNMSATGDTAAMTARLDALEAAVKNIPAGPAGPVGPAGPAGPAGAAGAASTTTTVTPAPVTPATPAPGTTVVIGEPAMDMSMASAKTLYVGITGGVNFVDKTSQCINKAQKTNSEVSFCVTAGAVIGSTSVFGPIGARVAAQYQPGYNAIHADVNATYNINAGNLHPYVGAGLGLTSSDSRTGTNAKATDTYINGLVGLDFRVTDSIAAFVEGNGRYYLTNKGFGTGLSDLRVDGSGSTGTGDKDSSATKTTKGFGGAVKAGLKFYF</sequence>
<keyword evidence="6" id="KW-1185">Reference proteome</keyword>
<organism evidence="5 6">
    <name type="scientific">Deinococcus arenicola</name>
    <dbReference type="NCBI Taxonomy" id="2994950"/>
    <lineage>
        <taxon>Bacteria</taxon>
        <taxon>Thermotogati</taxon>
        <taxon>Deinococcota</taxon>
        <taxon>Deinococci</taxon>
        <taxon>Deinococcales</taxon>
        <taxon>Deinococcaceae</taxon>
        <taxon>Deinococcus</taxon>
    </lineage>
</organism>
<dbReference type="PROSITE" id="PS51272">
    <property type="entry name" value="SLH"/>
    <property type="match status" value="1"/>
</dbReference>
<dbReference type="PANTHER" id="PTHR43308">
    <property type="entry name" value="OUTER MEMBRANE PROTEIN ALPHA-RELATED"/>
    <property type="match status" value="1"/>
</dbReference>
<evidence type="ECO:0000256" key="2">
    <source>
        <dbReference type="SAM" id="MobiDB-lite"/>
    </source>
</evidence>
<feature type="signal peptide" evidence="3">
    <location>
        <begin position="1"/>
        <end position="20"/>
    </location>
</feature>
<dbReference type="InterPro" id="IPR011250">
    <property type="entry name" value="OMP/PagP_B-barrel"/>
</dbReference>
<dbReference type="InterPro" id="IPR001119">
    <property type="entry name" value="SLH_dom"/>
</dbReference>
<name>A0ABU4DPH0_9DEIO</name>
<dbReference type="EMBL" id="JAPMIV010000009">
    <property type="protein sequence ID" value="MDV6374333.1"/>
    <property type="molecule type" value="Genomic_DNA"/>
</dbReference>
<gene>
    <name evidence="5" type="ORF">ORD21_06995</name>
</gene>
<evidence type="ECO:0000256" key="1">
    <source>
        <dbReference type="SAM" id="Coils"/>
    </source>
</evidence>
<proteinExistence type="predicted"/>
<dbReference type="Pfam" id="PF00395">
    <property type="entry name" value="SLH"/>
    <property type="match status" value="1"/>
</dbReference>
<dbReference type="RefSeq" id="WP_317639651.1">
    <property type="nucleotide sequence ID" value="NZ_JAPMIV010000009.1"/>
</dbReference>
<dbReference type="Gene3D" id="2.40.160.20">
    <property type="match status" value="1"/>
</dbReference>
<evidence type="ECO:0000313" key="5">
    <source>
        <dbReference type="EMBL" id="MDV6374333.1"/>
    </source>
</evidence>
<comment type="caution">
    <text evidence="5">The sequence shown here is derived from an EMBL/GenBank/DDBJ whole genome shotgun (WGS) entry which is preliminary data.</text>
</comment>
<keyword evidence="3" id="KW-0732">Signal</keyword>
<feature type="coiled-coil region" evidence="1">
    <location>
        <begin position="119"/>
        <end position="146"/>
    </location>
</feature>
<keyword evidence="1" id="KW-0175">Coiled coil</keyword>
<dbReference type="InterPro" id="IPR051465">
    <property type="entry name" value="Cell_Envelope_Struct_Comp"/>
</dbReference>
<feature type="chain" id="PRO_5045725523" evidence="3">
    <location>
        <begin position="21"/>
        <end position="410"/>
    </location>
</feature>
<accession>A0ABU4DPH0</accession>
<evidence type="ECO:0000259" key="4">
    <source>
        <dbReference type="PROSITE" id="PS51272"/>
    </source>
</evidence>
<feature type="region of interest" description="Disordered" evidence="2">
    <location>
        <begin position="176"/>
        <end position="211"/>
    </location>
</feature>
<feature type="compositionally biased region" description="Low complexity" evidence="2">
    <location>
        <begin position="183"/>
        <end position="201"/>
    </location>
</feature>
<protein>
    <submittedName>
        <fullName evidence="5">S-layer homology domain-containing protein</fullName>
    </submittedName>
</protein>
<evidence type="ECO:0000256" key="3">
    <source>
        <dbReference type="SAM" id="SignalP"/>
    </source>
</evidence>
<reference evidence="5 6" key="1">
    <citation type="submission" date="2022-11" db="EMBL/GenBank/DDBJ databases">
        <title>Deinococcus ZS9-10, Low Temperature and Draught-tolerating, UV-resistant Bacteria from Continental Antarctica.</title>
        <authorList>
            <person name="Cheng L."/>
        </authorList>
    </citation>
    <scope>NUCLEOTIDE SEQUENCE [LARGE SCALE GENOMIC DNA]</scope>
    <source>
        <strain evidence="5 6">ZS9-10</strain>
    </source>
</reference>
<dbReference type="PANTHER" id="PTHR43308:SF1">
    <property type="entry name" value="OUTER MEMBRANE PROTEIN ALPHA"/>
    <property type="match status" value="1"/>
</dbReference>
<feature type="domain" description="SLH" evidence="4">
    <location>
        <begin position="30"/>
        <end position="93"/>
    </location>
</feature>
<dbReference type="Proteomes" id="UP001276150">
    <property type="component" value="Unassembled WGS sequence"/>
</dbReference>
<evidence type="ECO:0000313" key="6">
    <source>
        <dbReference type="Proteomes" id="UP001276150"/>
    </source>
</evidence>
<dbReference type="SUPFAM" id="SSF56925">
    <property type="entry name" value="OMPA-like"/>
    <property type="match status" value="1"/>
</dbReference>